<evidence type="ECO:0000259" key="1">
    <source>
        <dbReference type="Pfam" id="PF18711"/>
    </source>
</evidence>
<dbReference type="EMBL" id="QXUF01000007">
    <property type="protein sequence ID" value="RIN02731.1"/>
    <property type="molecule type" value="Genomic_DNA"/>
</dbReference>
<dbReference type="Pfam" id="PF18711">
    <property type="entry name" value="TxDE"/>
    <property type="match status" value="1"/>
</dbReference>
<dbReference type="InterPro" id="IPR029068">
    <property type="entry name" value="Glyas_Bleomycin-R_OHBP_Dase"/>
</dbReference>
<keyword evidence="3" id="KW-1185">Reference proteome</keyword>
<feature type="domain" description="Toxoflavin-degrading enzyme" evidence="1">
    <location>
        <begin position="129"/>
        <end position="183"/>
    </location>
</feature>
<dbReference type="Gene3D" id="3.10.180.10">
    <property type="entry name" value="2,3-Dihydroxybiphenyl 1,2-Dioxygenase, domain 1"/>
    <property type="match status" value="1"/>
</dbReference>
<comment type="caution">
    <text evidence="2">The sequence shown here is derived from an EMBL/GenBank/DDBJ whole genome shotgun (WGS) entry which is preliminary data.</text>
</comment>
<gene>
    <name evidence="2" type="ORF">BU112_01790</name>
</gene>
<dbReference type="InterPro" id="IPR040553">
    <property type="entry name" value="TxDE"/>
</dbReference>
<sequence>MKFESITLLTSELEETRQFYEETLECPVEIIDEEAFMVQIGETELHFRDTHNNNQPYYHFAIDIPYNHFYDMKDHYQNILFLLMENKQHTTYFESFVAHSVYFNDPSGNIVELIARVSNMTEEPEFSRISEIGFVCNDTESIYQALAQYHLETHEQKQFVPDALNFLGDTRDESFILLTPEDRRWFFSEKTSTAFPIEIKTQQFYLTYDHFQQWHLTPS</sequence>
<reference evidence="2 3" key="1">
    <citation type="journal article" date="2016" name="Front. Microbiol.">
        <title>Comprehensive Phylogenetic Analysis of Bovine Non-aureus Staphylococci Species Based on Whole-Genome Sequencing.</title>
        <authorList>
            <person name="Naushad S."/>
            <person name="Barkema H.W."/>
            <person name="Luby C."/>
            <person name="Condas L.A."/>
            <person name="Nobrega D.B."/>
            <person name="Carson D.A."/>
            <person name="De Buck J."/>
        </authorList>
    </citation>
    <scope>NUCLEOTIDE SEQUENCE [LARGE SCALE GENOMIC DNA]</scope>
    <source>
        <strain evidence="2 3">SNUC 4554</strain>
    </source>
</reference>
<name>A0A418IIM2_9STAP</name>
<protein>
    <recommendedName>
        <fullName evidence="1">Toxoflavin-degrading enzyme domain-containing protein</fullName>
    </recommendedName>
</protein>
<dbReference type="OrthoDB" id="2703022at2"/>
<dbReference type="RefSeq" id="WP_101050245.1">
    <property type="nucleotide sequence ID" value="NZ_CP149862.1"/>
</dbReference>
<dbReference type="Proteomes" id="UP000286317">
    <property type="component" value="Unassembled WGS sequence"/>
</dbReference>
<evidence type="ECO:0000313" key="2">
    <source>
        <dbReference type="EMBL" id="RIN02731.1"/>
    </source>
</evidence>
<accession>A0A418IIM2</accession>
<dbReference type="SUPFAM" id="SSF54593">
    <property type="entry name" value="Glyoxalase/Bleomycin resistance protein/Dihydroxybiphenyl dioxygenase"/>
    <property type="match status" value="1"/>
</dbReference>
<evidence type="ECO:0000313" key="3">
    <source>
        <dbReference type="Proteomes" id="UP000286317"/>
    </source>
</evidence>
<organism evidence="2 3">
    <name type="scientific">Staphylococcus shinii</name>
    <dbReference type="NCBI Taxonomy" id="2912228"/>
    <lineage>
        <taxon>Bacteria</taxon>
        <taxon>Bacillati</taxon>
        <taxon>Bacillota</taxon>
        <taxon>Bacilli</taxon>
        <taxon>Bacillales</taxon>
        <taxon>Staphylococcaceae</taxon>
        <taxon>Staphylococcus</taxon>
    </lineage>
</organism>
<dbReference type="AlphaFoldDB" id="A0A418IIM2"/>
<proteinExistence type="predicted"/>